<feature type="transmembrane region" description="Helical" evidence="1">
    <location>
        <begin position="64"/>
        <end position="90"/>
    </location>
</feature>
<keyword evidence="3" id="KW-1185">Reference proteome</keyword>
<comment type="caution">
    <text evidence="2">The sequence shown here is derived from an EMBL/GenBank/DDBJ whole genome shotgun (WGS) entry which is preliminary data.</text>
</comment>
<feature type="transmembrane region" description="Helical" evidence="1">
    <location>
        <begin position="243"/>
        <end position="261"/>
    </location>
</feature>
<keyword evidence="1" id="KW-0472">Membrane</keyword>
<feature type="transmembrane region" description="Helical" evidence="1">
    <location>
        <begin position="130"/>
        <end position="154"/>
    </location>
</feature>
<accession>A0A8J3YBN5</accession>
<evidence type="ECO:0000313" key="2">
    <source>
        <dbReference type="EMBL" id="GIJ04748.1"/>
    </source>
</evidence>
<gene>
    <name evidence="2" type="ORF">Sya03_41000</name>
</gene>
<keyword evidence="1" id="KW-0812">Transmembrane</keyword>
<feature type="transmembrane region" description="Helical" evidence="1">
    <location>
        <begin position="102"/>
        <end position="123"/>
    </location>
</feature>
<dbReference type="AlphaFoldDB" id="A0A8J3YBN5"/>
<sequence length="404" mass="40157">MIRPGWAAGAAAVLVLPLLWQRATGHDGADVDAGDMIGAVVWVTAVAGFLGGAAAGLRRPRRRTLLTAPVAAALGAALLLGADVLLYTVLVPLENSPADRWLAARGVALAGWAALLGAGLAVAGTRRGGLGAGVAAVAAGPAVLGAWQGVAALADAPHRPLSSVTDWVYGAAHRDDSLGCAGGVCYRFDYAPAAAVLALIGVAVALAAWWAARGPAPAAPAASAASADDRPRDRPHDQPWERFVWPVAAAVAGAMVFPWWLTAAAEQVTTGLGAGSGVTVGRTGGPVPVGAGTWAVFETGAADPSDCTVDGAGVDEPAVDLSDHGDAAAYSWRGSFTVERPGTVVVECPGAAEIVVAAPPRPAGPVAGLVHLPGALVPVLGALPGLAWAAAVAVAARRRDPAHV</sequence>
<feature type="transmembrane region" description="Helical" evidence="1">
    <location>
        <begin position="375"/>
        <end position="396"/>
    </location>
</feature>
<dbReference type="Proteomes" id="UP000652013">
    <property type="component" value="Unassembled WGS sequence"/>
</dbReference>
<dbReference type="EMBL" id="BOOY01000029">
    <property type="protein sequence ID" value="GIJ04748.1"/>
    <property type="molecule type" value="Genomic_DNA"/>
</dbReference>
<feature type="transmembrane region" description="Helical" evidence="1">
    <location>
        <begin position="193"/>
        <end position="212"/>
    </location>
</feature>
<proteinExistence type="predicted"/>
<feature type="transmembrane region" description="Helical" evidence="1">
    <location>
        <begin position="35"/>
        <end position="57"/>
    </location>
</feature>
<name>A0A8J3YBN5_9ACTN</name>
<dbReference type="RefSeq" id="WP_203939969.1">
    <property type="nucleotide sequence ID" value="NZ_BAAAGJ010000005.1"/>
</dbReference>
<evidence type="ECO:0000256" key="1">
    <source>
        <dbReference type="SAM" id="Phobius"/>
    </source>
</evidence>
<organism evidence="2 3">
    <name type="scientific">Spirilliplanes yamanashiensis</name>
    <dbReference type="NCBI Taxonomy" id="42233"/>
    <lineage>
        <taxon>Bacteria</taxon>
        <taxon>Bacillati</taxon>
        <taxon>Actinomycetota</taxon>
        <taxon>Actinomycetes</taxon>
        <taxon>Micromonosporales</taxon>
        <taxon>Micromonosporaceae</taxon>
        <taxon>Spirilliplanes</taxon>
    </lineage>
</organism>
<evidence type="ECO:0000313" key="3">
    <source>
        <dbReference type="Proteomes" id="UP000652013"/>
    </source>
</evidence>
<reference evidence="2" key="1">
    <citation type="submission" date="2021-01" db="EMBL/GenBank/DDBJ databases">
        <title>Whole genome shotgun sequence of Spirilliplanes yamanashiensis NBRC 15828.</title>
        <authorList>
            <person name="Komaki H."/>
            <person name="Tamura T."/>
        </authorList>
    </citation>
    <scope>NUCLEOTIDE SEQUENCE</scope>
    <source>
        <strain evidence="2">NBRC 15828</strain>
    </source>
</reference>
<protein>
    <submittedName>
        <fullName evidence="2">Uncharacterized protein</fullName>
    </submittedName>
</protein>
<keyword evidence="1" id="KW-1133">Transmembrane helix</keyword>